<dbReference type="PANTHER" id="PTHR20974:SF2">
    <property type="entry name" value="METHYLTRANSFERASE-LIKE 26"/>
    <property type="match status" value="1"/>
</dbReference>
<dbReference type="PANTHER" id="PTHR20974">
    <property type="entry name" value="UPF0585 PROTEIN CG18661"/>
    <property type="match status" value="1"/>
</dbReference>
<keyword evidence="5" id="KW-1185">Reference proteome</keyword>
<accession>A0A8B9DJP1</accession>
<evidence type="ECO:0000256" key="3">
    <source>
        <dbReference type="SAM" id="MobiDB-lite"/>
    </source>
</evidence>
<feature type="region of interest" description="Disordered" evidence="3">
    <location>
        <begin position="262"/>
        <end position="284"/>
    </location>
</feature>
<feature type="region of interest" description="Disordered" evidence="3">
    <location>
        <begin position="38"/>
        <end position="79"/>
    </location>
</feature>
<dbReference type="InterPro" id="IPR029063">
    <property type="entry name" value="SAM-dependent_MTases_sf"/>
</dbReference>
<dbReference type="Ensembl" id="ENSACDT00005007594.1">
    <property type="protein sequence ID" value="ENSACDP00005006304.1"/>
    <property type="gene ID" value="ENSACDG00005004620.1"/>
</dbReference>
<evidence type="ECO:0000256" key="1">
    <source>
        <dbReference type="ARBA" id="ARBA00008308"/>
    </source>
</evidence>
<reference evidence="4" key="1">
    <citation type="submission" date="2025-08" db="UniProtKB">
        <authorList>
            <consortium name="Ensembl"/>
        </authorList>
    </citation>
    <scope>IDENTIFICATION</scope>
</reference>
<evidence type="ECO:0000313" key="4">
    <source>
        <dbReference type="Ensembl" id="ENSACDP00005006304.1"/>
    </source>
</evidence>
<dbReference type="Pfam" id="PF06080">
    <property type="entry name" value="DUF938"/>
    <property type="match status" value="1"/>
</dbReference>
<dbReference type="Proteomes" id="UP000694521">
    <property type="component" value="Unplaced"/>
</dbReference>
<organism evidence="4 5">
    <name type="scientific">Anser cygnoides</name>
    <name type="common">Swan goose</name>
    <dbReference type="NCBI Taxonomy" id="8845"/>
    <lineage>
        <taxon>Eukaryota</taxon>
        <taxon>Metazoa</taxon>
        <taxon>Chordata</taxon>
        <taxon>Craniata</taxon>
        <taxon>Vertebrata</taxon>
        <taxon>Euteleostomi</taxon>
        <taxon>Archelosauria</taxon>
        <taxon>Archosauria</taxon>
        <taxon>Dinosauria</taxon>
        <taxon>Saurischia</taxon>
        <taxon>Theropoda</taxon>
        <taxon>Coelurosauria</taxon>
        <taxon>Aves</taxon>
        <taxon>Neognathae</taxon>
        <taxon>Galloanserae</taxon>
        <taxon>Anseriformes</taxon>
        <taxon>Anatidae</taxon>
        <taxon>Anserinae</taxon>
        <taxon>Anser</taxon>
    </lineage>
</organism>
<name>A0A8B9DJP1_ANSCY</name>
<dbReference type="SUPFAM" id="SSF53335">
    <property type="entry name" value="S-adenosyl-L-methionine-dependent methyltransferases"/>
    <property type="match status" value="1"/>
</dbReference>
<dbReference type="AlphaFoldDB" id="A0A8B9DJP1"/>
<reference evidence="4" key="2">
    <citation type="submission" date="2025-09" db="UniProtKB">
        <authorList>
            <consortium name="Ensembl"/>
        </authorList>
    </citation>
    <scope>IDENTIFICATION</scope>
</reference>
<sequence>MEVSCCLGSGKYFEHRQTSELVMPSSLELPCSSCCSSGVPSSSSTSTRRLGNRDRDLGTGTRAGSPRPGTPPAQSRALEPIWKPCEAGQTETEDLERGSGACRTQSIAAYAETMQVPNMLPPIYLDVSQGWETWGGTEPATLDLIVSINMMHISELRCTEGLFKGAGVLLKPGGVLFTYGPYAVDGQISPQSNVDFDRSLRQSNPAWGLRDTALLRQLAEANGMRLERMVGAETPGGRSPCRWPPPRPQLCACRWTCRPTTRASSSASSNPPHPAGTSRHGFARGRARQRGCRVLPCAAGLGRCSRVHLLWLHPWDSLGGTAGTAWEGAQHGRAQGAALSRCRFPCLRAGAVPRCGTPFPTWDHAAAPNKVWGAAPHQQLPKSSSPAAACCPSARDTFGVWGGSPSITAPQHRGCGAPAPAQSPAARSCGAVQSSRASRCTRGFGAAGRLSWVGVRADPSATQPSLLLLLPRLGVHGEGMQTDKLQGRELQNGDNC</sequence>
<protein>
    <recommendedName>
        <fullName evidence="2">Methyltransferase-like 26</fullName>
    </recommendedName>
</protein>
<proteinExistence type="inferred from homology"/>
<evidence type="ECO:0000313" key="5">
    <source>
        <dbReference type="Proteomes" id="UP000694521"/>
    </source>
</evidence>
<comment type="similarity">
    <text evidence="1">Belongs to the UPF0585 family.</text>
</comment>
<dbReference type="InterPro" id="IPR010342">
    <property type="entry name" value="DUF938"/>
</dbReference>
<evidence type="ECO:0000256" key="2">
    <source>
        <dbReference type="ARBA" id="ARBA00040746"/>
    </source>
</evidence>